<comment type="caution">
    <text evidence="1">The sequence shown here is derived from an EMBL/GenBank/DDBJ whole genome shotgun (WGS) entry which is preliminary data.</text>
</comment>
<organism evidence="1 2">
    <name type="scientific">Pyrus ussuriensis x Pyrus communis</name>
    <dbReference type="NCBI Taxonomy" id="2448454"/>
    <lineage>
        <taxon>Eukaryota</taxon>
        <taxon>Viridiplantae</taxon>
        <taxon>Streptophyta</taxon>
        <taxon>Embryophyta</taxon>
        <taxon>Tracheophyta</taxon>
        <taxon>Spermatophyta</taxon>
        <taxon>Magnoliopsida</taxon>
        <taxon>eudicotyledons</taxon>
        <taxon>Gunneridae</taxon>
        <taxon>Pentapetalae</taxon>
        <taxon>rosids</taxon>
        <taxon>fabids</taxon>
        <taxon>Rosales</taxon>
        <taxon>Rosaceae</taxon>
        <taxon>Amygdaloideae</taxon>
        <taxon>Maleae</taxon>
        <taxon>Pyrus</taxon>
    </lineage>
</organism>
<dbReference type="Proteomes" id="UP000327157">
    <property type="component" value="Chromosome 4"/>
</dbReference>
<evidence type="ECO:0000313" key="2">
    <source>
        <dbReference type="Proteomes" id="UP000327157"/>
    </source>
</evidence>
<reference evidence="2" key="2">
    <citation type="submission" date="2019-10" db="EMBL/GenBank/DDBJ databases">
        <title>A de novo genome assembly of a pear dwarfing rootstock.</title>
        <authorList>
            <person name="Wang F."/>
            <person name="Wang J."/>
            <person name="Li S."/>
            <person name="Zhang Y."/>
            <person name="Fang M."/>
            <person name="Ma L."/>
            <person name="Zhao Y."/>
            <person name="Jiang S."/>
        </authorList>
    </citation>
    <scope>NUCLEOTIDE SEQUENCE [LARGE SCALE GENOMIC DNA]</scope>
</reference>
<reference evidence="1 2" key="1">
    <citation type="submission" date="2019-09" db="EMBL/GenBank/DDBJ databases">
        <authorList>
            <person name="Ou C."/>
        </authorList>
    </citation>
    <scope>NUCLEOTIDE SEQUENCE [LARGE SCALE GENOMIC DNA]</scope>
    <source>
        <strain evidence="1">S2</strain>
        <tissue evidence="1">Leaf</tissue>
    </source>
</reference>
<evidence type="ECO:0000313" key="1">
    <source>
        <dbReference type="EMBL" id="KAB2622057.1"/>
    </source>
</evidence>
<dbReference type="EMBL" id="SMOL01000231">
    <property type="protein sequence ID" value="KAB2622057.1"/>
    <property type="molecule type" value="Genomic_DNA"/>
</dbReference>
<gene>
    <name evidence="1" type="ORF">D8674_024239</name>
</gene>
<name>A0A5N5H4D3_9ROSA</name>
<protein>
    <submittedName>
        <fullName evidence="1">Uncharacterized protein</fullName>
    </submittedName>
</protein>
<proteinExistence type="predicted"/>
<sequence>MADIPLARTSSTQVATAESAIKFTPLALSVRELRSGRRIHQSETARSCANPVPVGDTVEANANSATMPPTETKNSQLRCPMLAPIWRNLAPEVQEAMKKEILQQSNTPMEWLTHDPNVYLQLLVDGLRQQKGREFCILEAGRVRELGKYFSSSSQPPSRTSSRLHQVEMKLEAMHQLDEEGH</sequence>
<dbReference type="AlphaFoldDB" id="A0A5N5H4D3"/>
<reference evidence="1 2" key="3">
    <citation type="submission" date="2019-11" db="EMBL/GenBank/DDBJ databases">
        <title>A de novo genome assembly of a pear dwarfing rootstock.</title>
        <authorList>
            <person name="Wang F."/>
            <person name="Wang J."/>
            <person name="Li S."/>
            <person name="Zhang Y."/>
            <person name="Fang M."/>
            <person name="Ma L."/>
            <person name="Zhao Y."/>
            <person name="Jiang S."/>
        </authorList>
    </citation>
    <scope>NUCLEOTIDE SEQUENCE [LARGE SCALE GENOMIC DNA]</scope>
    <source>
        <strain evidence="1">S2</strain>
        <tissue evidence="1">Leaf</tissue>
    </source>
</reference>
<accession>A0A5N5H4D3</accession>
<keyword evidence="2" id="KW-1185">Reference proteome</keyword>